<dbReference type="GO" id="GO:0003677">
    <property type="term" value="F:DNA binding"/>
    <property type="evidence" value="ECO:0007669"/>
    <property type="project" value="InterPro"/>
</dbReference>
<dbReference type="SUPFAM" id="SSF52540">
    <property type="entry name" value="P-loop containing nucleoside triphosphate hydrolases"/>
    <property type="match status" value="1"/>
</dbReference>
<dbReference type="RefSeq" id="WP_071059694.1">
    <property type="nucleotide sequence ID" value="NZ_MAXA01000014.1"/>
</dbReference>
<name>A0A1S1RID8_9ACTN</name>
<evidence type="ECO:0000313" key="7">
    <source>
        <dbReference type="Proteomes" id="UP000179769"/>
    </source>
</evidence>
<organism evidence="6 7">
    <name type="scientific">Parafrankia soli</name>
    <dbReference type="NCBI Taxonomy" id="2599596"/>
    <lineage>
        <taxon>Bacteria</taxon>
        <taxon>Bacillati</taxon>
        <taxon>Actinomycetota</taxon>
        <taxon>Actinomycetes</taxon>
        <taxon>Frankiales</taxon>
        <taxon>Frankiaceae</taxon>
        <taxon>Parafrankia</taxon>
    </lineage>
</organism>
<reference evidence="7" key="1">
    <citation type="submission" date="2016-07" db="EMBL/GenBank/DDBJ databases">
        <title>Frankia sp. NRRL B-16219 Genome sequencing.</title>
        <authorList>
            <person name="Ghodhbane-Gtari F."/>
            <person name="Swanson E."/>
            <person name="Gueddou A."/>
            <person name="Louati M."/>
            <person name="Nouioui I."/>
            <person name="Hezbri K."/>
            <person name="Abebe-Akele F."/>
            <person name="Simpson S."/>
            <person name="Morris K."/>
            <person name="Thomas K."/>
            <person name="Gtari M."/>
            <person name="Tisa L.S."/>
        </authorList>
    </citation>
    <scope>NUCLEOTIDE SEQUENCE [LARGE SCALE GENOMIC DNA]</scope>
    <source>
        <strain evidence="7">NRRL B-16219</strain>
    </source>
</reference>
<dbReference type="EMBL" id="MAXA01000014">
    <property type="protein sequence ID" value="OHV45002.1"/>
    <property type="molecule type" value="Genomic_DNA"/>
</dbReference>
<evidence type="ECO:0000256" key="2">
    <source>
        <dbReference type="ARBA" id="ARBA00022840"/>
    </source>
</evidence>
<evidence type="ECO:0000256" key="4">
    <source>
        <dbReference type="SAM" id="MobiDB-lite"/>
    </source>
</evidence>
<evidence type="ECO:0000313" key="6">
    <source>
        <dbReference type="EMBL" id="OHV45002.1"/>
    </source>
</evidence>
<accession>A0A1S1RID8</accession>
<evidence type="ECO:0000259" key="5">
    <source>
        <dbReference type="PROSITE" id="PS50901"/>
    </source>
</evidence>
<dbReference type="PANTHER" id="PTHR22683">
    <property type="entry name" value="SPORULATION PROTEIN RELATED"/>
    <property type="match status" value="1"/>
</dbReference>
<dbReference type="InterPro" id="IPR027417">
    <property type="entry name" value="P-loop_NTPase"/>
</dbReference>
<keyword evidence="6" id="KW-0132">Cell division</keyword>
<dbReference type="InterPro" id="IPR002543">
    <property type="entry name" value="FtsK_dom"/>
</dbReference>
<comment type="caution">
    <text evidence="6">The sequence shown here is derived from an EMBL/GenBank/DDBJ whole genome shotgun (WGS) entry which is preliminary data.</text>
</comment>
<protein>
    <submittedName>
        <fullName evidence="6">Cell division protein FtsK</fullName>
    </submittedName>
</protein>
<dbReference type="GO" id="GO:0005524">
    <property type="term" value="F:ATP binding"/>
    <property type="evidence" value="ECO:0007669"/>
    <property type="project" value="UniProtKB-UniRule"/>
</dbReference>
<evidence type="ECO:0000256" key="3">
    <source>
        <dbReference type="PROSITE-ProRule" id="PRU00289"/>
    </source>
</evidence>
<keyword evidence="7" id="KW-1185">Reference proteome</keyword>
<feature type="region of interest" description="Disordered" evidence="4">
    <location>
        <begin position="1"/>
        <end position="63"/>
    </location>
</feature>
<dbReference type="InterPro" id="IPR050206">
    <property type="entry name" value="FtsK/SpoIIIE/SftA"/>
</dbReference>
<dbReference type="Gene3D" id="3.40.50.300">
    <property type="entry name" value="P-loop containing nucleotide triphosphate hydrolases"/>
    <property type="match status" value="1"/>
</dbReference>
<dbReference type="OrthoDB" id="3315716at2"/>
<gene>
    <name evidence="6" type="ORF">BBK14_09515</name>
</gene>
<dbReference type="GO" id="GO:0051301">
    <property type="term" value="P:cell division"/>
    <property type="evidence" value="ECO:0007669"/>
    <property type="project" value="UniProtKB-KW"/>
</dbReference>
<proteinExistence type="predicted"/>
<keyword evidence="1 3" id="KW-0547">Nucleotide-binding</keyword>
<feature type="domain" description="FtsK" evidence="5">
    <location>
        <begin position="352"/>
        <end position="545"/>
    </location>
</feature>
<keyword evidence="2 3" id="KW-0067">ATP-binding</keyword>
<dbReference type="PANTHER" id="PTHR22683:SF1">
    <property type="entry name" value="TYPE VII SECRETION SYSTEM PROTEIN ESSC"/>
    <property type="match status" value="1"/>
</dbReference>
<sequence>MSAQTHEGLLVPGPCAAPVQAPDPTPKPQAAPVAAEPTAVEVEEHEPVTVDQPSDPASEPRPWEMPTVRRPVIAPWVRDVRQLRRATWWAVEEALHPIAFHAARTHLYAGRLAAGSPRGAARTVRALVRWTGDVEGRERLQGTDRADSPVYLALSRQRDERVKRRAPVTGAALLASGVGEGLLYAYEPALFGLTTTAGVLALGAVGRRRDRPILDSPVTGSGYAPKLTSDVVERALAACGLPATIAKQISEKGLEWVAPIQVDGPGWRAEFDLPYGVTVAEVAEKRDKLASGLRRPLGAVWPEPETEAHPGRMVLWVGRETLARSKAPEWPLLHRGTANIFEPLPFGFDQRLRPVSIPLIFDSILIGAMPRYGKTMALRVLLLAAALDPFVKLYIYELKGTGDLSSPGEQVAHRYASGAGTPALEACMEGLREVYAELERRSDLIRGLPKQVCPENKVTPELSRRVGGLQPLVLAIDECQELFGHKELKEEATELCVAIMKRGPAMGIMLALATQRPTKESLPLDISANMGIRLCLRVGGHLENNMILGTGMSARGVQAYTFTRKDKGVCYLAGVEDDPIVARGAYVDAPAAERVAERARALRAAAGTLSGQATGEMVEVDDHSPMVLLGHALEAVEGEKAHLAVLAARLADSWPDRYTVDGPTGAVPWTAQQLGAYLRTAGVQVDDQVWAAGVKGRPTNAAGVTREALRAAVASRS</sequence>
<dbReference type="Proteomes" id="UP000179769">
    <property type="component" value="Unassembled WGS sequence"/>
</dbReference>
<feature type="binding site" evidence="3">
    <location>
        <begin position="368"/>
        <end position="375"/>
    </location>
    <ligand>
        <name>ATP</name>
        <dbReference type="ChEBI" id="CHEBI:30616"/>
    </ligand>
</feature>
<feature type="compositionally biased region" description="Low complexity" evidence="4">
    <location>
        <begin position="30"/>
        <end position="40"/>
    </location>
</feature>
<dbReference type="AlphaFoldDB" id="A0A1S1RID8"/>
<keyword evidence="6" id="KW-0131">Cell cycle</keyword>
<dbReference type="PROSITE" id="PS50901">
    <property type="entry name" value="FTSK"/>
    <property type="match status" value="1"/>
</dbReference>
<evidence type="ECO:0000256" key="1">
    <source>
        <dbReference type="ARBA" id="ARBA00022741"/>
    </source>
</evidence>